<dbReference type="InterPro" id="IPR015915">
    <property type="entry name" value="Kelch-typ_b-propeller"/>
</dbReference>
<proteinExistence type="predicted"/>
<feature type="compositionally biased region" description="Basic and acidic residues" evidence="1">
    <location>
        <begin position="588"/>
        <end position="601"/>
    </location>
</feature>
<feature type="region of interest" description="Disordered" evidence="1">
    <location>
        <begin position="585"/>
        <end position="630"/>
    </location>
</feature>
<feature type="region of interest" description="Disordered" evidence="1">
    <location>
        <begin position="407"/>
        <end position="467"/>
    </location>
</feature>
<feature type="compositionally biased region" description="Low complexity" evidence="1">
    <location>
        <begin position="911"/>
        <end position="920"/>
    </location>
</feature>
<feature type="compositionally biased region" description="Low complexity" evidence="1">
    <location>
        <begin position="407"/>
        <end position="422"/>
    </location>
</feature>
<feature type="compositionally biased region" description="Low complexity" evidence="1">
    <location>
        <begin position="444"/>
        <end position="463"/>
    </location>
</feature>
<dbReference type="PANTHER" id="PTHR23244">
    <property type="entry name" value="KELCH REPEAT DOMAIN"/>
    <property type="match status" value="1"/>
</dbReference>
<dbReference type="Pfam" id="PF01344">
    <property type="entry name" value="Kelch_1"/>
    <property type="match status" value="1"/>
</dbReference>
<evidence type="ECO:0008006" key="5">
    <source>
        <dbReference type="Google" id="ProtNLM"/>
    </source>
</evidence>
<feature type="compositionally biased region" description="Polar residues" evidence="1">
    <location>
        <begin position="975"/>
        <end position="990"/>
    </location>
</feature>
<feature type="compositionally biased region" description="Polar residues" evidence="1">
    <location>
        <begin position="831"/>
        <end position="860"/>
    </location>
</feature>
<feature type="region of interest" description="Disordered" evidence="1">
    <location>
        <begin position="1004"/>
        <end position="1081"/>
    </location>
</feature>
<organism evidence="3 4">
    <name type="scientific">Kwoniella dendrophila CBS 6074</name>
    <dbReference type="NCBI Taxonomy" id="1295534"/>
    <lineage>
        <taxon>Eukaryota</taxon>
        <taxon>Fungi</taxon>
        <taxon>Dikarya</taxon>
        <taxon>Basidiomycota</taxon>
        <taxon>Agaricomycotina</taxon>
        <taxon>Tremellomycetes</taxon>
        <taxon>Tremellales</taxon>
        <taxon>Cryptococcaceae</taxon>
        <taxon>Kwoniella</taxon>
    </lineage>
</organism>
<feature type="compositionally biased region" description="Low complexity" evidence="1">
    <location>
        <begin position="1273"/>
        <end position="1283"/>
    </location>
</feature>
<feature type="region of interest" description="Disordered" evidence="1">
    <location>
        <begin position="1166"/>
        <end position="1186"/>
    </location>
</feature>
<feature type="compositionally biased region" description="Acidic residues" evidence="1">
    <location>
        <begin position="722"/>
        <end position="738"/>
    </location>
</feature>
<gene>
    <name evidence="3" type="ORF">L201_003646</name>
</gene>
<reference evidence="3 4" key="1">
    <citation type="submission" date="2024-01" db="EMBL/GenBank/DDBJ databases">
        <title>Comparative genomics of Cryptococcus and Kwoniella reveals pathogenesis evolution and contrasting modes of karyotype evolution via chromosome fusion or intercentromeric recombination.</title>
        <authorList>
            <person name="Coelho M.A."/>
            <person name="David-Palma M."/>
            <person name="Shea T."/>
            <person name="Bowers K."/>
            <person name="McGinley-Smith S."/>
            <person name="Mohammad A.W."/>
            <person name="Gnirke A."/>
            <person name="Yurkov A.M."/>
            <person name="Nowrousian M."/>
            <person name="Sun S."/>
            <person name="Cuomo C.A."/>
            <person name="Heitman J."/>
        </authorList>
    </citation>
    <scope>NUCLEOTIDE SEQUENCE [LARGE SCALE GENOMIC DNA]</scope>
    <source>
        <strain evidence="3 4">CBS 6074</strain>
    </source>
</reference>
<keyword evidence="2" id="KW-1133">Transmembrane helix</keyword>
<feature type="region of interest" description="Disordered" evidence="1">
    <location>
        <begin position="1251"/>
        <end position="1344"/>
    </location>
</feature>
<feature type="compositionally biased region" description="Low complexity" evidence="1">
    <location>
        <begin position="947"/>
        <end position="959"/>
    </location>
</feature>
<feature type="transmembrane region" description="Helical" evidence="2">
    <location>
        <begin position="476"/>
        <end position="495"/>
    </location>
</feature>
<evidence type="ECO:0000256" key="2">
    <source>
        <dbReference type="SAM" id="Phobius"/>
    </source>
</evidence>
<dbReference type="PANTHER" id="PTHR23244:SF471">
    <property type="entry name" value="GUANINE NUCLEOTIDE-BINDING PROTEIN SUBUNIT BETA 1-RELATED"/>
    <property type="match status" value="1"/>
</dbReference>
<dbReference type="InterPro" id="IPR006652">
    <property type="entry name" value="Kelch_1"/>
</dbReference>
<accession>A0AAX4JVA4</accession>
<keyword evidence="2" id="KW-0472">Membrane</keyword>
<feature type="region of interest" description="Disordered" evidence="1">
    <location>
        <begin position="1104"/>
        <end position="1145"/>
    </location>
</feature>
<feature type="region of interest" description="Disordered" evidence="1">
    <location>
        <begin position="508"/>
        <end position="540"/>
    </location>
</feature>
<feature type="compositionally biased region" description="Basic and acidic residues" evidence="1">
    <location>
        <begin position="1030"/>
        <end position="1041"/>
    </location>
</feature>
<feature type="compositionally biased region" description="Polar residues" evidence="1">
    <location>
        <begin position="701"/>
        <end position="719"/>
    </location>
</feature>
<feature type="compositionally biased region" description="Low complexity" evidence="1">
    <location>
        <begin position="1042"/>
        <end position="1055"/>
    </location>
</feature>
<dbReference type="Gene3D" id="2.120.10.80">
    <property type="entry name" value="Kelch-type beta propeller"/>
    <property type="match status" value="2"/>
</dbReference>
<keyword evidence="4" id="KW-1185">Reference proteome</keyword>
<feature type="region of interest" description="Disordered" evidence="1">
    <location>
        <begin position="661"/>
        <end position="861"/>
    </location>
</feature>
<feature type="compositionally biased region" description="Polar residues" evidence="1">
    <location>
        <begin position="429"/>
        <end position="439"/>
    </location>
</feature>
<name>A0AAX4JVA4_9TREE</name>
<feature type="compositionally biased region" description="Basic and acidic residues" evidence="1">
    <location>
        <begin position="1120"/>
        <end position="1129"/>
    </location>
</feature>
<dbReference type="SUPFAM" id="SSF117281">
    <property type="entry name" value="Kelch motif"/>
    <property type="match status" value="1"/>
</dbReference>
<feature type="compositionally biased region" description="Low complexity" evidence="1">
    <location>
        <begin position="810"/>
        <end position="821"/>
    </location>
</feature>
<sequence>MSIQVEGKRRRKRQYTTGMENIIQHGQKIALLVLLSTAQTIRAVDADGIIPRWGHASAYIPSPPTLIIQGGKTDPSSSYTYTSSPNTAETIILPLSNGFSTSSPPFTSVHTPSAPTSAWHTLTPLSSSSSSDGSWELLSFGGDGGTNEAVQTGSNSAWILTTHPDQPSVNFTRQPAGNSQPMRRIHHSATSLSQDGKMYIIGGLKDDGSGATFADTYSYDSSTSSFSTLPNLPVGLYHHTSMLLPNGTLLALGGAYTSPSTGGAAVQPYSTVYSLDTTSSSPIWTEVHIGDAAPDGRRGASLVLNDDGSKAFLFGGANARLGEVYSDGWEFDTTKSEWIQVANGSQGAGPRYDHSAVGIGGNRIAIFGGYGNGAPADTALHIWDISSNSWISDFTPVSQASVSSSATASSSGKSALGSGTSTLHGTPAKTESASGSTTIPFGVTSQPSSDSAPSSTSSAPTDAGAHSHPITTPIKIGLILGIIAFVGILFSLCLWRYLRRRKARRAATFASSWPDSGAPPGRTPSRPYGSREKGGEGLMEDINYDPEKTIEGGYEAWGIREKGASIGLGMGAIGATLHSISSKFTGRGGKEDPYAELHDESANAGESEEIVGGPLRKSTRRIGDGIRLLGPRPMQREKSLYYSPSLEKPVRKASIIRNSRIDMFKEEDSDSFSPGPSTTRRRRIQEEQEEGEDDWMIASDESGNNWKSAKSILNDNPRSSDNEEDPFDDRDDSFDDDAPILPPLARVRGGPVPTPHESRSDLGTLDEIASMSNPYSEFSRQSQSELSKNPYSDISQNRLSNNSSSMDYHLPSLSPSDPLDLAGLLVPPPTITNTSNNRYSQNSIPISARSGKSSQSNTLSDAEEGIITEAQSRYLHSQSPTLVSPTETPYIPIKRSESFFRRMAAGGITSLLSSTKSTNSQKRELDIRDPAPQPTLWPVISKDELNSPENNDSPISPNSNDRHPPTSWKGDSLVIPSNQHGQGPSLSSLNSARSMRDMILVQRETTESSLESEAIIENERSSSPIQHVRGYSDDTLNRAEQSDSLSPLPSETSTSVIPTKPDGVGIGHQRDPNGLTTTGLDTPEIGEIVFNGADFASPPLPILPTNEFGTKLSPLPKQATPEHRNHNDSENENENENTPKSGLKHVTLPITPKRIESKSLNTQVIDENALPPSGSPVPSPLVKHRRPVKDVVNSINKRGSQTPFSLLSPLSNYSPVVDRVSSINQHHHHHNTAPSTSPILRPSLIIEENDIEGDQDPFGTPKAKPKRPITIHGSPTSSGPSSSNPIDRITSPPLSRTDKRISSGFGSDTTKRPTTMWEVIKRDQLKIANPDNGDQRKVSNFHGK</sequence>
<evidence type="ECO:0000313" key="3">
    <source>
        <dbReference type="EMBL" id="WWC88733.1"/>
    </source>
</evidence>
<evidence type="ECO:0000313" key="4">
    <source>
        <dbReference type="Proteomes" id="UP001355207"/>
    </source>
</evidence>
<keyword evidence="2" id="KW-0812">Transmembrane</keyword>
<dbReference type="Proteomes" id="UP001355207">
    <property type="component" value="Chromosome 4"/>
</dbReference>
<protein>
    <recommendedName>
        <fullName evidence="5">Galactose oxidase</fullName>
    </recommendedName>
</protein>
<dbReference type="EMBL" id="CP144101">
    <property type="protein sequence ID" value="WWC88733.1"/>
    <property type="molecule type" value="Genomic_DNA"/>
</dbReference>
<feature type="region of interest" description="Disordered" evidence="1">
    <location>
        <begin position="911"/>
        <end position="990"/>
    </location>
</feature>
<dbReference type="RefSeq" id="XP_066075496.1">
    <property type="nucleotide sequence ID" value="XM_066219399.1"/>
</dbReference>
<feature type="compositionally biased region" description="Polar residues" evidence="1">
    <location>
        <begin position="770"/>
        <end position="806"/>
    </location>
</feature>
<dbReference type="Pfam" id="PF24681">
    <property type="entry name" value="Kelch_KLHDC2_KLHL20_DRC7"/>
    <property type="match status" value="1"/>
</dbReference>
<dbReference type="GeneID" id="91094316"/>
<evidence type="ECO:0000256" key="1">
    <source>
        <dbReference type="SAM" id="MobiDB-lite"/>
    </source>
</evidence>